<dbReference type="KEGG" id="smam:Mal15_62100"/>
<reference evidence="1 2" key="1">
    <citation type="submission" date="2019-02" db="EMBL/GenBank/DDBJ databases">
        <title>Planctomycetal bacteria perform biofilm scaping via a novel small molecule.</title>
        <authorList>
            <person name="Jeske O."/>
            <person name="Boedeker C."/>
            <person name="Wiegand S."/>
            <person name="Breitling P."/>
            <person name="Kallscheuer N."/>
            <person name="Jogler M."/>
            <person name="Rohde M."/>
            <person name="Petersen J."/>
            <person name="Medema M.H."/>
            <person name="Surup F."/>
            <person name="Jogler C."/>
        </authorList>
    </citation>
    <scope>NUCLEOTIDE SEQUENCE [LARGE SCALE GENOMIC DNA]</scope>
    <source>
        <strain evidence="1 2">Mal15</strain>
    </source>
</reference>
<dbReference type="RefSeq" id="WP_147871100.1">
    <property type="nucleotide sequence ID" value="NZ_CP036264.1"/>
</dbReference>
<dbReference type="Proteomes" id="UP000321353">
    <property type="component" value="Chromosome"/>
</dbReference>
<evidence type="ECO:0000313" key="1">
    <source>
        <dbReference type="EMBL" id="QEG02127.1"/>
    </source>
</evidence>
<organism evidence="1 2">
    <name type="scientific">Stieleria maiorica</name>
    <dbReference type="NCBI Taxonomy" id="2795974"/>
    <lineage>
        <taxon>Bacteria</taxon>
        <taxon>Pseudomonadati</taxon>
        <taxon>Planctomycetota</taxon>
        <taxon>Planctomycetia</taxon>
        <taxon>Pirellulales</taxon>
        <taxon>Pirellulaceae</taxon>
        <taxon>Stieleria</taxon>
    </lineage>
</organism>
<proteinExistence type="predicted"/>
<sequence length="172" mass="19168">MTDKVPVLLTVLVETGNRRWSVSGITPDDQGVPLMCTEPGDFEPVVGETLDEQTSYLRHRLSGVLQRGCDRLWGRQMKPRQIIFVADDGMERSHPTLTRRVADHFVEWMTSPPVAFFVCTGGLVDDAEFTLDRIAGDLDSADQDSLITTLPQLIKALEDRQAWEIAVSNPTA</sequence>
<gene>
    <name evidence="1" type="ORF">Mal15_62100</name>
</gene>
<evidence type="ECO:0000313" key="2">
    <source>
        <dbReference type="Proteomes" id="UP000321353"/>
    </source>
</evidence>
<keyword evidence="2" id="KW-1185">Reference proteome</keyword>
<dbReference type="AlphaFoldDB" id="A0A5B9MQ36"/>
<dbReference type="EMBL" id="CP036264">
    <property type="protein sequence ID" value="QEG02127.1"/>
    <property type="molecule type" value="Genomic_DNA"/>
</dbReference>
<protein>
    <submittedName>
        <fullName evidence="1">Uncharacterized protein</fullName>
    </submittedName>
</protein>
<accession>A0A5B9MQ36</accession>
<name>A0A5B9MQ36_9BACT</name>